<organism evidence="1">
    <name type="scientific">Arundo donax</name>
    <name type="common">Giant reed</name>
    <name type="synonym">Donax arundinaceus</name>
    <dbReference type="NCBI Taxonomy" id="35708"/>
    <lineage>
        <taxon>Eukaryota</taxon>
        <taxon>Viridiplantae</taxon>
        <taxon>Streptophyta</taxon>
        <taxon>Embryophyta</taxon>
        <taxon>Tracheophyta</taxon>
        <taxon>Spermatophyta</taxon>
        <taxon>Magnoliopsida</taxon>
        <taxon>Liliopsida</taxon>
        <taxon>Poales</taxon>
        <taxon>Poaceae</taxon>
        <taxon>PACMAD clade</taxon>
        <taxon>Arundinoideae</taxon>
        <taxon>Arundineae</taxon>
        <taxon>Arundo</taxon>
    </lineage>
</organism>
<proteinExistence type="predicted"/>
<reference evidence="1" key="1">
    <citation type="submission" date="2014-09" db="EMBL/GenBank/DDBJ databases">
        <authorList>
            <person name="Magalhaes I.L.F."/>
            <person name="Oliveira U."/>
            <person name="Santos F.R."/>
            <person name="Vidigal T.H.D.A."/>
            <person name="Brescovit A.D."/>
            <person name="Santos A.J."/>
        </authorList>
    </citation>
    <scope>NUCLEOTIDE SEQUENCE</scope>
    <source>
        <tissue evidence="1">Shoot tissue taken approximately 20 cm above the soil surface</tissue>
    </source>
</reference>
<dbReference type="AlphaFoldDB" id="A0A0A9B900"/>
<dbReference type="EMBL" id="GBRH01238074">
    <property type="protein sequence ID" value="JAD59821.1"/>
    <property type="molecule type" value="Transcribed_RNA"/>
</dbReference>
<name>A0A0A9B900_ARUDO</name>
<evidence type="ECO:0000313" key="1">
    <source>
        <dbReference type="EMBL" id="JAD59821.1"/>
    </source>
</evidence>
<reference evidence="1" key="2">
    <citation type="journal article" date="2015" name="Data Brief">
        <title>Shoot transcriptome of the giant reed, Arundo donax.</title>
        <authorList>
            <person name="Barrero R.A."/>
            <person name="Guerrero F.D."/>
            <person name="Moolhuijzen P."/>
            <person name="Goolsby J.A."/>
            <person name="Tidwell J."/>
            <person name="Bellgard S.E."/>
            <person name="Bellgard M.I."/>
        </authorList>
    </citation>
    <scope>NUCLEOTIDE SEQUENCE</scope>
    <source>
        <tissue evidence="1">Shoot tissue taken approximately 20 cm above the soil surface</tissue>
    </source>
</reference>
<accession>A0A0A9B900</accession>
<protein>
    <submittedName>
        <fullName evidence="1">Uncharacterized protein</fullName>
    </submittedName>
</protein>
<sequence length="113" mass="13021">MQTLYLCPIREEFSYFFPVSTLECFNCIPQCFILFLCPAALSSPYGPTCSPQTGDGIRRARHRRRHPRPFSTAIAAAIRHRRARRRQGLPVLDAPLLHALRHRYHHLLITAPT</sequence>